<dbReference type="InterPro" id="IPR047265">
    <property type="entry name" value="PIF1-like_bHLH"/>
</dbReference>
<evidence type="ECO:0000256" key="4">
    <source>
        <dbReference type="ARBA" id="ARBA00023242"/>
    </source>
</evidence>
<accession>A0A9Q0F623</accession>
<protein>
    <recommendedName>
        <fullName evidence="6">BHLH domain-containing protein</fullName>
    </recommendedName>
</protein>
<dbReference type="GO" id="GO:0003700">
    <property type="term" value="F:DNA-binding transcription factor activity"/>
    <property type="evidence" value="ECO:0007669"/>
    <property type="project" value="InterPro"/>
</dbReference>
<dbReference type="OrthoDB" id="833486at2759"/>
<keyword evidence="2" id="KW-0805">Transcription regulation</keyword>
<reference evidence="7" key="1">
    <citation type="submission" date="2022-02" db="EMBL/GenBank/DDBJ databases">
        <authorList>
            <person name="Henning P.M."/>
            <person name="McCubbin A.G."/>
            <person name="Shore J.S."/>
        </authorList>
    </citation>
    <scope>NUCLEOTIDE SEQUENCE</scope>
    <source>
        <strain evidence="7">F60SS</strain>
        <tissue evidence="7">Leaves</tissue>
    </source>
</reference>
<dbReference type="AlphaFoldDB" id="A0A9Q0F623"/>
<evidence type="ECO:0000256" key="5">
    <source>
        <dbReference type="SAM" id="MobiDB-lite"/>
    </source>
</evidence>
<dbReference type="Pfam" id="PF00010">
    <property type="entry name" value="HLH"/>
    <property type="match status" value="1"/>
</dbReference>
<keyword evidence="3" id="KW-0804">Transcription</keyword>
<comment type="caution">
    <text evidence="7">The sequence shown here is derived from an EMBL/GenBank/DDBJ whole genome shotgun (WGS) entry which is preliminary data.</text>
</comment>
<keyword evidence="4" id="KW-0539">Nucleus</keyword>
<dbReference type="InterPro" id="IPR011598">
    <property type="entry name" value="bHLH_dom"/>
</dbReference>
<evidence type="ECO:0000256" key="1">
    <source>
        <dbReference type="ARBA" id="ARBA00004123"/>
    </source>
</evidence>
<feature type="compositionally biased region" description="Polar residues" evidence="5">
    <location>
        <begin position="290"/>
        <end position="300"/>
    </location>
</feature>
<evidence type="ECO:0000256" key="2">
    <source>
        <dbReference type="ARBA" id="ARBA00023015"/>
    </source>
</evidence>
<reference evidence="7" key="2">
    <citation type="journal article" date="2023" name="Plants (Basel)">
        <title>Annotation of the Turnera subulata (Passifloraceae) Draft Genome Reveals the S-Locus Evolved after the Divergence of Turneroideae from Passifloroideae in a Stepwise Manner.</title>
        <authorList>
            <person name="Henning P.M."/>
            <person name="Roalson E.H."/>
            <person name="Mir W."/>
            <person name="McCubbin A.G."/>
            <person name="Shore J.S."/>
        </authorList>
    </citation>
    <scope>NUCLEOTIDE SEQUENCE</scope>
    <source>
        <strain evidence="7">F60SS</strain>
    </source>
</reference>
<dbReference type="CDD" id="cd11445">
    <property type="entry name" value="bHLH_AtPIF_like"/>
    <property type="match status" value="1"/>
</dbReference>
<evidence type="ECO:0000259" key="6">
    <source>
        <dbReference type="PROSITE" id="PS50888"/>
    </source>
</evidence>
<evidence type="ECO:0000256" key="3">
    <source>
        <dbReference type="ARBA" id="ARBA00023163"/>
    </source>
</evidence>
<evidence type="ECO:0000313" key="8">
    <source>
        <dbReference type="Proteomes" id="UP001141552"/>
    </source>
</evidence>
<feature type="compositionally biased region" description="Low complexity" evidence="5">
    <location>
        <begin position="541"/>
        <end position="558"/>
    </location>
</feature>
<dbReference type="GO" id="GO:0005634">
    <property type="term" value="C:nucleus"/>
    <property type="evidence" value="ECO:0007669"/>
    <property type="project" value="UniProtKB-SubCell"/>
</dbReference>
<feature type="region of interest" description="Disordered" evidence="5">
    <location>
        <begin position="216"/>
        <end position="250"/>
    </location>
</feature>
<evidence type="ECO:0000313" key="7">
    <source>
        <dbReference type="EMBL" id="KAJ4825574.1"/>
    </source>
</evidence>
<dbReference type="PANTHER" id="PTHR46807:SF3">
    <property type="entry name" value="BHLH DOMAIN-CONTAINING PROTEIN"/>
    <property type="match status" value="1"/>
</dbReference>
<dbReference type="EMBL" id="JAKUCV010006856">
    <property type="protein sequence ID" value="KAJ4825574.1"/>
    <property type="molecule type" value="Genomic_DNA"/>
</dbReference>
<feature type="domain" description="BHLH" evidence="6">
    <location>
        <begin position="398"/>
        <end position="447"/>
    </location>
</feature>
<dbReference type="GO" id="GO:0010017">
    <property type="term" value="P:red or far-red light signaling pathway"/>
    <property type="evidence" value="ECO:0007669"/>
    <property type="project" value="UniProtKB-ARBA"/>
</dbReference>
<feature type="region of interest" description="Disordered" evidence="5">
    <location>
        <begin position="530"/>
        <end position="558"/>
    </location>
</feature>
<name>A0A9Q0F623_9ROSI</name>
<dbReference type="InterPro" id="IPR044273">
    <property type="entry name" value="PIF3-like"/>
</dbReference>
<dbReference type="PROSITE" id="PS50888">
    <property type="entry name" value="BHLH"/>
    <property type="match status" value="1"/>
</dbReference>
<dbReference type="Proteomes" id="UP001141552">
    <property type="component" value="Unassembled WGS sequence"/>
</dbReference>
<dbReference type="GO" id="GO:0046983">
    <property type="term" value="F:protein dimerization activity"/>
    <property type="evidence" value="ECO:0007669"/>
    <property type="project" value="InterPro"/>
</dbReference>
<organism evidence="7 8">
    <name type="scientific">Turnera subulata</name>
    <dbReference type="NCBI Taxonomy" id="218843"/>
    <lineage>
        <taxon>Eukaryota</taxon>
        <taxon>Viridiplantae</taxon>
        <taxon>Streptophyta</taxon>
        <taxon>Embryophyta</taxon>
        <taxon>Tracheophyta</taxon>
        <taxon>Spermatophyta</taxon>
        <taxon>Magnoliopsida</taxon>
        <taxon>eudicotyledons</taxon>
        <taxon>Gunneridae</taxon>
        <taxon>Pentapetalae</taxon>
        <taxon>rosids</taxon>
        <taxon>fabids</taxon>
        <taxon>Malpighiales</taxon>
        <taxon>Passifloraceae</taxon>
        <taxon>Turnera</taxon>
    </lineage>
</organism>
<dbReference type="SUPFAM" id="SSF47459">
    <property type="entry name" value="HLH, helix-loop-helix DNA-binding domain"/>
    <property type="match status" value="1"/>
</dbReference>
<keyword evidence="8" id="KW-1185">Reference proteome</keyword>
<dbReference type="Gene3D" id="4.10.280.10">
    <property type="entry name" value="Helix-loop-helix DNA-binding domain"/>
    <property type="match status" value="1"/>
</dbReference>
<comment type="subcellular location">
    <subcellularLocation>
        <location evidence="1">Nucleus</location>
    </subcellularLocation>
</comment>
<feature type="region of interest" description="Disordered" evidence="5">
    <location>
        <begin position="281"/>
        <end position="306"/>
    </location>
</feature>
<dbReference type="InterPro" id="IPR036638">
    <property type="entry name" value="HLH_DNA-bd_sf"/>
</dbReference>
<dbReference type="PANTHER" id="PTHR46807">
    <property type="entry name" value="TRANSCRIPTION FACTOR PIF3"/>
    <property type="match status" value="1"/>
</dbReference>
<proteinExistence type="predicted"/>
<sequence>MNMNPFADFASSPDRGLEELLWQNGKVLARGLSTNSSCSFRSLTKSGEDSHTGKRQTLGTIDSFMHDSCLSSRGTELTKHNTALHNDHLPELSLGLMDTHLRLFLENTEDVAHDRHLTEPHVVPVYTDENPATNNASLCVDAIPELPTARNIGEPHQSSMEDIWVDPLARVVIQNDIQPPVLTGGLTNSNLQKVNSGSDKHSKFLNFPILQGFAAPGKGNGQAGGATRPTSGSRLKNNYVKPPEDAGTSFQLPLRQKSCGSSSFKGFGNRLDPVANRLELGRPTAKPSEVSPTPDEQSGTLCHKSSIKRKCSPAQAPDLALSLLANTIKGNPDARKHQDQGVSSSSICSAEASNDLQFSKRRCGYMEGLACPSGNVEEEEVRQLKQIPAGRSAGTKERIKEGRKLSERRRRNKINKKVRKLQKLLPKSDKMDQVSILDEAIVYLKDLQLRAQMMSMGTGCLPPMMLPTGMQHIQAPHLAHFSPMGMRMNAGFGYNTAPLPNPAIFGFPVLPKSVPNAPFLPFSIGQSANNPGRATPVKFQGSSPSSSSKDVSPSDGSY</sequence>
<gene>
    <name evidence="7" type="ORF">Tsubulata_006509</name>
</gene>
<dbReference type="SMART" id="SM00353">
    <property type="entry name" value="HLH"/>
    <property type="match status" value="1"/>
</dbReference>